<gene>
    <name evidence="2" type="ORF">AWV77_25320</name>
</gene>
<dbReference type="Proteomes" id="UP000067111">
    <property type="component" value="Unassembled WGS sequence"/>
</dbReference>
<dbReference type="InterPro" id="IPR027417">
    <property type="entry name" value="P-loop_NTPase"/>
</dbReference>
<comment type="caution">
    <text evidence="2">The sequence shown here is derived from an EMBL/GenBank/DDBJ whole genome shotgun (WGS) entry which is preliminary data.</text>
</comment>
<reference evidence="3" key="1">
    <citation type="submission" date="2016-01" db="EMBL/GenBank/DDBJ databases">
        <authorList>
            <person name="Gamez R.M."/>
            <person name="Rodriguez F."/>
            <person name="Bernal J.F."/>
            <person name="Agarwala R."/>
            <person name="Landsman D."/>
            <person name="Marino-Ramirez L."/>
        </authorList>
    </citation>
    <scope>NUCLEOTIDE SEQUENCE [LARGE SCALE GENOMIC DNA]</scope>
    <source>
        <strain evidence="3">Ps006</strain>
    </source>
</reference>
<feature type="domain" description="Rad50/SbcC-type AAA" evidence="1">
    <location>
        <begin position="6"/>
        <end position="58"/>
    </location>
</feature>
<dbReference type="GO" id="GO:0006302">
    <property type="term" value="P:double-strand break repair"/>
    <property type="evidence" value="ECO:0007669"/>
    <property type="project" value="InterPro"/>
</dbReference>
<proteinExistence type="predicted"/>
<evidence type="ECO:0000259" key="1">
    <source>
        <dbReference type="Pfam" id="PF13476"/>
    </source>
</evidence>
<evidence type="ECO:0000313" key="2">
    <source>
        <dbReference type="EMBL" id="KWU48261.1"/>
    </source>
</evidence>
<evidence type="ECO:0000313" key="3">
    <source>
        <dbReference type="Proteomes" id="UP000067111"/>
    </source>
</evidence>
<dbReference type="RefSeq" id="WP_060756897.1">
    <property type="nucleotide sequence ID" value="NZ_LRMR01000037.1"/>
</dbReference>
<name>A0A125PJP5_9PSED</name>
<dbReference type="SUPFAM" id="SSF52540">
    <property type="entry name" value="P-loop containing nucleoside triphosphate hydrolases"/>
    <property type="match status" value="1"/>
</dbReference>
<dbReference type="EMBL" id="LRMR01000037">
    <property type="protein sequence ID" value="KWU48261.1"/>
    <property type="molecule type" value="Genomic_DNA"/>
</dbReference>
<organism evidence="2 3">
    <name type="scientific">Pseudomonas palleroniana</name>
    <dbReference type="NCBI Taxonomy" id="191390"/>
    <lineage>
        <taxon>Bacteria</taxon>
        <taxon>Pseudomonadati</taxon>
        <taxon>Pseudomonadota</taxon>
        <taxon>Gammaproteobacteria</taxon>
        <taxon>Pseudomonadales</taxon>
        <taxon>Pseudomonadaceae</taxon>
        <taxon>Pseudomonas</taxon>
    </lineage>
</organism>
<accession>A0A125PJP5</accession>
<dbReference type="InterPro" id="IPR038729">
    <property type="entry name" value="Rad50/SbcC_AAA"/>
</dbReference>
<protein>
    <recommendedName>
        <fullName evidence="1">Rad50/SbcC-type AAA domain-containing protein</fullName>
    </recommendedName>
</protein>
<dbReference type="GO" id="GO:0016887">
    <property type="term" value="F:ATP hydrolysis activity"/>
    <property type="evidence" value="ECO:0007669"/>
    <property type="project" value="InterPro"/>
</dbReference>
<dbReference type="AlphaFoldDB" id="A0A125PJP5"/>
<sequence length="284" mass="31420">MRIVSVDIEHFRGIESLHWSPAPGMNCLIGPGDSTKTSILDAIEFCLYPKPYTLADDCDFYNLDTSKPVDIMVTVVDLPTAFLSEERYGMQMRGWSAETLKIEDEPNEGLHYALTLRMTIDASLEARWSLYNDRINAAEKDPPTLRYKDWKLLSVTRLGPYAERHLACGRSSVLTRVGESNTGYSLQLADAGRAARKAFGDTNQNIFKSVIDRVEILSKKFSVPARGSYAAALDVDGVNITAGGVSLHDDGLPLRMLGTGSSRLIVSALQHEVGHQHISMIDDR</sequence>
<dbReference type="Pfam" id="PF13476">
    <property type="entry name" value="AAA_23"/>
    <property type="match status" value="1"/>
</dbReference>
<dbReference type="Gene3D" id="3.40.50.300">
    <property type="entry name" value="P-loop containing nucleotide triphosphate hydrolases"/>
    <property type="match status" value="1"/>
</dbReference>